<dbReference type="GO" id="GO:0042597">
    <property type="term" value="C:periplasmic space"/>
    <property type="evidence" value="ECO:0007669"/>
    <property type="project" value="UniProtKB-SubCell"/>
</dbReference>
<keyword evidence="7 16" id="KW-0732">Signal</keyword>
<evidence type="ECO:0000313" key="17">
    <source>
        <dbReference type="EMBL" id="BCB27677.1"/>
    </source>
</evidence>
<evidence type="ECO:0000313" key="18">
    <source>
        <dbReference type="Proteomes" id="UP000502260"/>
    </source>
</evidence>
<accession>A0A6F8VF01</accession>
<evidence type="ECO:0000256" key="2">
    <source>
        <dbReference type="ARBA" id="ARBA00007368"/>
    </source>
</evidence>
<feature type="binding site" description="covalent" evidence="13">
    <location>
        <position position="135"/>
    </location>
    <ligand>
        <name>heme c</name>
        <dbReference type="ChEBI" id="CHEBI:61717"/>
        <label>2</label>
    </ligand>
</feature>
<comment type="subcellular location">
    <subcellularLocation>
        <location evidence="1 12">Periplasm</location>
    </subcellularLocation>
</comment>
<sequence>MKNALRFALVTLAASAFTFAATPPALSAESAVHSLRGVDPQVSDQAPEEKFNPGKRPGSQKPITRTFLQQPPVIPHATENFDEITLEENQCLTCHGPEKFKEKNAPKIGDSHFRNQQTGEIMKQVSSARYNCVQCHVPQVDAPPLVENTFQTVPQKAAKAKR</sequence>
<evidence type="ECO:0000256" key="7">
    <source>
        <dbReference type="ARBA" id="ARBA00022729"/>
    </source>
</evidence>
<dbReference type="PANTHER" id="PTHR38604:SF1">
    <property type="entry name" value="PERIPLASMIC NITRATE REDUCTASE, ELECTRON TRANSFER SUBUNIT"/>
    <property type="match status" value="1"/>
</dbReference>
<protein>
    <recommendedName>
        <fullName evidence="3 12">Periplasmic nitrate reductase, electron transfer subunit</fullName>
    </recommendedName>
    <alternativeName>
        <fullName evidence="11 12">Diheme cytochrome c NapB</fullName>
    </alternativeName>
</protein>
<organism evidence="17 18">
    <name type="scientific">Sulfurimicrobium lacus</name>
    <dbReference type="NCBI Taxonomy" id="2715678"/>
    <lineage>
        <taxon>Bacteria</taxon>
        <taxon>Pseudomonadati</taxon>
        <taxon>Pseudomonadota</taxon>
        <taxon>Betaproteobacteria</taxon>
        <taxon>Nitrosomonadales</taxon>
        <taxon>Sulfuricellaceae</taxon>
        <taxon>Sulfurimicrobium</taxon>
    </lineage>
</organism>
<dbReference type="RefSeq" id="WP_173065756.1">
    <property type="nucleotide sequence ID" value="NZ_AP022853.1"/>
</dbReference>
<comment type="PTM">
    <text evidence="13">Binds 2 heme C groups per subunit.</text>
</comment>
<keyword evidence="5 13" id="KW-0349">Heme</keyword>
<keyword evidence="10 14" id="KW-0408">Iron</keyword>
<dbReference type="GO" id="GO:0009061">
    <property type="term" value="P:anaerobic respiration"/>
    <property type="evidence" value="ECO:0007669"/>
    <property type="project" value="InterPro"/>
</dbReference>
<keyword evidence="18" id="KW-1185">Reference proteome</keyword>
<dbReference type="PANTHER" id="PTHR38604">
    <property type="entry name" value="PERIPLASMIC NITRATE REDUCTASE, ELECTRON TRANSFER SUBUNIT"/>
    <property type="match status" value="1"/>
</dbReference>
<evidence type="ECO:0000256" key="11">
    <source>
        <dbReference type="ARBA" id="ARBA00031832"/>
    </source>
</evidence>
<evidence type="ECO:0000256" key="8">
    <source>
        <dbReference type="ARBA" id="ARBA00022764"/>
    </source>
</evidence>
<evidence type="ECO:0000256" key="3">
    <source>
        <dbReference type="ARBA" id="ARBA00013773"/>
    </source>
</evidence>
<dbReference type="Pfam" id="PF03892">
    <property type="entry name" value="NapB"/>
    <property type="match status" value="1"/>
</dbReference>
<keyword evidence="4 12" id="KW-0813">Transport</keyword>
<gene>
    <name evidence="17" type="primary">napB</name>
    <name evidence="17" type="ORF">SKTS_25630</name>
</gene>
<dbReference type="InterPro" id="IPR005591">
    <property type="entry name" value="NapB"/>
</dbReference>
<evidence type="ECO:0000256" key="12">
    <source>
        <dbReference type="PIRNR" id="PIRNR006105"/>
    </source>
</evidence>
<dbReference type="InterPro" id="IPR036280">
    <property type="entry name" value="Multihaem_cyt_sf"/>
</dbReference>
<comment type="similarity">
    <text evidence="2 12">Belongs to the NapB family.</text>
</comment>
<dbReference type="AlphaFoldDB" id="A0A6F8VF01"/>
<feature type="binding site" description="covalent" evidence="13">
    <location>
        <position position="132"/>
    </location>
    <ligand>
        <name>heme c</name>
        <dbReference type="ChEBI" id="CHEBI:61717"/>
        <label>2</label>
    </ligand>
</feature>
<evidence type="ECO:0000256" key="1">
    <source>
        <dbReference type="ARBA" id="ARBA00004418"/>
    </source>
</evidence>
<dbReference type="EMBL" id="AP022853">
    <property type="protein sequence ID" value="BCB27677.1"/>
    <property type="molecule type" value="Genomic_DNA"/>
</dbReference>
<dbReference type="Gene3D" id="1.10.1130.10">
    <property type="entry name" value="Flavocytochrome C3, Chain A"/>
    <property type="match status" value="1"/>
</dbReference>
<dbReference type="PIRSF" id="PIRSF006105">
    <property type="entry name" value="NapB"/>
    <property type="match status" value="1"/>
</dbReference>
<comment type="function">
    <text evidence="12">Electron transfer subunit of the periplasmic nitrate reductase complex NapAB.</text>
</comment>
<comment type="subunit">
    <text evidence="12">Component of the periplasmic nitrate reductase NapAB complex composed of NapA and NapB.</text>
</comment>
<feature type="binding site" description="covalent" evidence="13">
    <location>
        <position position="94"/>
    </location>
    <ligand>
        <name>heme c</name>
        <dbReference type="ChEBI" id="CHEBI:61717"/>
        <label>1</label>
    </ligand>
</feature>
<reference evidence="18" key="1">
    <citation type="submission" date="2020-03" db="EMBL/GenBank/DDBJ databases">
        <title>Complete genome sequence of sulfur-oxidizing bacterium skT11.</title>
        <authorList>
            <person name="Kanda M."/>
            <person name="Kojima H."/>
            <person name="Fukui M."/>
        </authorList>
    </citation>
    <scope>NUCLEOTIDE SEQUENCE [LARGE SCALE GENOMIC DNA]</scope>
    <source>
        <strain evidence="18">skT11</strain>
    </source>
</reference>
<feature type="binding site" description="axial binding residue" evidence="14">
    <location>
        <position position="95"/>
    </location>
    <ligand>
        <name>heme c</name>
        <dbReference type="ChEBI" id="CHEBI:61717"/>
        <label>1</label>
    </ligand>
    <ligandPart>
        <name>Fe</name>
        <dbReference type="ChEBI" id="CHEBI:18248"/>
    </ligandPart>
</feature>
<feature type="region of interest" description="Disordered" evidence="15">
    <location>
        <begin position="39"/>
        <end position="62"/>
    </location>
</feature>
<dbReference type="SUPFAM" id="SSF48695">
    <property type="entry name" value="Multiheme cytochromes"/>
    <property type="match status" value="1"/>
</dbReference>
<evidence type="ECO:0000256" key="14">
    <source>
        <dbReference type="PIRSR" id="PIRSR006105-2"/>
    </source>
</evidence>
<keyword evidence="8 12" id="KW-0574">Periplasm</keyword>
<evidence type="ECO:0000256" key="10">
    <source>
        <dbReference type="ARBA" id="ARBA00023004"/>
    </source>
</evidence>
<feature type="binding site" description="axial binding residue" evidence="14">
    <location>
        <position position="76"/>
    </location>
    <ligand>
        <name>heme c</name>
        <dbReference type="ChEBI" id="CHEBI:61717"/>
        <label>1</label>
    </ligand>
    <ligandPart>
        <name>Fe</name>
        <dbReference type="ChEBI" id="CHEBI:18248"/>
    </ligandPart>
</feature>
<dbReference type="GO" id="GO:0046872">
    <property type="term" value="F:metal ion binding"/>
    <property type="evidence" value="ECO:0007669"/>
    <property type="project" value="UniProtKB-KW"/>
</dbReference>
<feature type="signal peptide" evidence="16">
    <location>
        <begin position="1"/>
        <end position="20"/>
    </location>
</feature>
<feature type="binding site" description="axial binding residue" evidence="14">
    <location>
        <position position="112"/>
    </location>
    <ligand>
        <name>heme c</name>
        <dbReference type="ChEBI" id="CHEBI:61717"/>
        <label>2</label>
    </ligand>
    <ligandPart>
        <name>Fe</name>
        <dbReference type="ChEBI" id="CHEBI:18248"/>
    </ligandPart>
</feature>
<dbReference type="KEGG" id="slac:SKTS_25630"/>
<dbReference type="Proteomes" id="UP000502260">
    <property type="component" value="Chromosome"/>
</dbReference>
<keyword evidence="6 14" id="KW-0479">Metal-binding</keyword>
<proteinExistence type="inferred from homology"/>
<feature type="binding site" description="axial binding residue" evidence="14">
    <location>
        <position position="136"/>
    </location>
    <ligand>
        <name>heme c</name>
        <dbReference type="ChEBI" id="CHEBI:61717"/>
        <label>2</label>
    </ligand>
    <ligandPart>
        <name>Fe</name>
        <dbReference type="ChEBI" id="CHEBI:18248"/>
    </ligandPart>
</feature>
<keyword evidence="9 12" id="KW-0249">Electron transport</keyword>
<evidence type="ECO:0000256" key="16">
    <source>
        <dbReference type="SAM" id="SignalP"/>
    </source>
</evidence>
<feature type="binding site" description="covalent" evidence="13">
    <location>
        <position position="91"/>
    </location>
    <ligand>
        <name>heme c</name>
        <dbReference type="ChEBI" id="CHEBI:61717"/>
        <label>1</label>
    </ligand>
</feature>
<evidence type="ECO:0000256" key="5">
    <source>
        <dbReference type="ARBA" id="ARBA00022617"/>
    </source>
</evidence>
<evidence type="ECO:0000256" key="6">
    <source>
        <dbReference type="ARBA" id="ARBA00022723"/>
    </source>
</evidence>
<name>A0A6F8VF01_9PROT</name>
<evidence type="ECO:0000256" key="4">
    <source>
        <dbReference type="ARBA" id="ARBA00022448"/>
    </source>
</evidence>
<evidence type="ECO:0000256" key="13">
    <source>
        <dbReference type="PIRSR" id="PIRSR006105-1"/>
    </source>
</evidence>
<feature type="chain" id="PRO_5026146112" description="Periplasmic nitrate reductase, electron transfer subunit" evidence="16">
    <location>
        <begin position="21"/>
        <end position="162"/>
    </location>
</feature>
<evidence type="ECO:0000256" key="15">
    <source>
        <dbReference type="SAM" id="MobiDB-lite"/>
    </source>
</evidence>
<evidence type="ECO:0000256" key="9">
    <source>
        <dbReference type="ARBA" id="ARBA00022982"/>
    </source>
</evidence>